<protein>
    <submittedName>
        <fullName evidence="2">Uncharacterized protein</fullName>
    </submittedName>
</protein>
<organism evidence="2 3">
    <name type="scientific">Planotetraspora thailandica</name>
    <dbReference type="NCBI Taxonomy" id="487172"/>
    <lineage>
        <taxon>Bacteria</taxon>
        <taxon>Bacillati</taxon>
        <taxon>Actinomycetota</taxon>
        <taxon>Actinomycetes</taxon>
        <taxon>Streptosporangiales</taxon>
        <taxon>Streptosporangiaceae</taxon>
        <taxon>Planotetraspora</taxon>
    </lineage>
</organism>
<dbReference type="RefSeq" id="WP_203946257.1">
    <property type="nucleotide sequence ID" value="NZ_BOOR01000032.1"/>
</dbReference>
<gene>
    <name evidence="2" type="ORF">Pth03_44720</name>
</gene>
<dbReference type="AlphaFoldDB" id="A0A8J3V264"/>
<evidence type="ECO:0000313" key="2">
    <source>
        <dbReference type="EMBL" id="GII56083.1"/>
    </source>
</evidence>
<feature type="region of interest" description="Disordered" evidence="1">
    <location>
        <begin position="90"/>
        <end position="113"/>
    </location>
</feature>
<evidence type="ECO:0000313" key="3">
    <source>
        <dbReference type="Proteomes" id="UP000605992"/>
    </source>
</evidence>
<dbReference type="Proteomes" id="UP000605992">
    <property type="component" value="Unassembled WGS sequence"/>
</dbReference>
<dbReference type="EMBL" id="BOOR01000032">
    <property type="protein sequence ID" value="GII56083.1"/>
    <property type="molecule type" value="Genomic_DNA"/>
</dbReference>
<sequence>MEVIEWRRAGWPIETTYGFVNGVRVFRVDTTVGGFWLLSYLPTSDGWLHRNLVVGADAQAEAARLAESHLIRFLDEMRVRFVEQAAAIGNGAGQHGEPANQQVHPSVREASRA</sequence>
<proteinExistence type="predicted"/>
<comment type="caution">
    <text evidence="2">The sequence shown here is derived from an EMBL/GenBank/DDBJ whole genome shotgun (WGS) entry which is preliminary data.</text>
</comment>
<evidence type="ECO:0000256" key="1">
    <source>
        <dbReference type="SAM" id="MobiDB-lite"/>
    </source>
</evidence>
<name>A0A8J3V264_9ACTN</name>
<reference evidence="2" key="1">
    <citation type="submission" date="2021-01" db="EMBL/GenBank/DDBJ databases">
        <title>Whole genome shotgun sequence of Planotetraspora thailandica NBRC 104271.</title>
        <authorList>
            <person name="Komaki H."/>
            <person name="Tamura T."/>
        </authorList>
    </citation>
    <scope>NUCLEOTIDE SEQUENCE</scope>
    <source>
        <strain evidence="2">NBRC 104271</strain>
    </source>
</reference>
<keyword evidence="3" id="KW-1185">Reference proteome</keyword>
<accession>A0A8J3V264</accession>